<dbReference type="InterPro" id="IPR013083">
    <property type="entry name" value="Znf_RING/FYVE/PHD"/>
</dbReference>
<dbReference type="InterPro" id="IPR052583">
    <property type="entry name" value="ATP-helicase/E3_Ub-Ligase"/>
</dbReference>
<dbReference type="SUPFAM" id="SSF52540">
    <property type="entry name" value="P-loop containing nucleoside triphosphate hydrolases"/>
    <property type="match status" value="1"/>
</dbReference>
<dbReference type="Gene3D" id="3.40.50.300">
    <property type="entry name" value="P-loop containing nucleotide triphosphate hydrolases"/>
    <property type="match status" value="1"/>
</dbReference>
<keyword evidence="2" id="KW-0863">Zinc-finger</keyword>
<dbReference type="InterPro" id="IPR001650">
    <property type="entry name" value="Helicase_C-like"/>
</dbReference>
<dbReference type="CDD" id="cd18793">
    <property type="entry name" value="SF2_C_SNF"/>
    <property type="match status" value="1"/>
</dbReference>
<dbReference type="GO" id="GO:0008270">
    <property type="term" value="F:zinc ion binding"/>
    <property type="evidence" value="ECO:0007669"/>
    <property type="project" value="UniProtKB-KW"/>
</dbReference>
<accession>A0A813G3W4</accession>
<dbReference type="PROSITE" id="PS50089">
    <property type="entry name" value="ZF_RING_2"/>
    <property type="match status" value="1"/>
</dbReference>
<evidence type="ECO:0000313" key="7">
    <source>
        <dbReference type="EMBL" id="CAE8621262.1"/>
    </source>
</evidence>
<dbReference type="InterPro" id="IPR001841">
    <property type="entry name" value="Znf_RING"/>
</dbReference>
<proteinExistence type="predicted"/>
<organism evidence="7 8">
    <name type="scientific">Polarella glacialis</name>
    <name type="common">Dinoflagellate</name>
    <dbReference type="NCBI Taxonomy" id="89957"/>
    <lineage>
        <taxon>Eukaryota</taxon>
        <taxon>Sar</taxon>
        <taxon>Alveolata</taxon>
        <taxon>Dinophyceae</taxon>
        <taxon>Suessiales</taxon>
        <taxon>Suessiaceae</taxon>
        <taxon>Polarella</taxon>
    </lineage>
</organism>
<dbReference type="SMART" id="SM00184">
    <property type="entry name" value="RING"/>
    <property type="match status" value="1"/>
</dbReference>
<reference evidence="7" key="1">
    <citation type="submission" date="2021-02" db="EMBL/GenBank/DDBJ databases">
        <authorList>
            <person name="Dougan E. K."/>
            <person name="Rhodes N."/>
            <person name="Thang M."/>
            <person name="Chan C."/>
        </authorList>
    </citation>
    <scope>NUCLEOTIDE SEQUENCE</scope>
</reference>
<dbReference type="SUPFAM" id="SSF57850">
    <property type="entry name" value="RING/U-box"/>
    <property type="match status" value="1"/>
</dbReference>
<dbReference type="Proteomes" id="UP000654075">
    <property type="component" value="Unassembled WGS sequence"/>
</dbReference>
<feature type="domain" description="Helicase C-terminal" evidence="6">
    <location>
        <begin position="371"/>
        <end position="528"/>
    </location>
</feature>
<evidence type="ECO:0000259" key="5">
    <source>
        <dbReference type="PROSITE" id="PS50089"/>
    </source>
</evidence>
<feature type="region of interest" description="Disordered" evidence="4">
    <location>
        <begin position="510"/>
        <end position="585"/>
    </location>
</feature>
<dbReference type="PANTHER" id="PTHR45865">
    <property type="entry name" value="E3 UBIQUITIN-PROTEIN LIGASE SHPRH FAMILY MEMBER"/>
    <property type="match status" value="1"/>
</dbReference>
<feature type="compositionally biased region" description="Basic and acidic residues" evidence="4">
    <location>
        <begin position="510"/>
        <end position="533"/>
    </location>
</feature>
<feature type="coiled-coil region" evidence="3">
    <location>
        <begin position="253"/>
        <end position="287"/>
    </location>
</feature>
<evidence type="ECO:0000256" key="4">
    <source>
        <dbReference type="SAM" id="MobiDB-lite"/>
    </source>
</evidence>
<dbReference type="Gene3D" id="3.30.40.10">
    <property type="entry name" value="Zinc/RING finger domain, C3HC4 (zinc finger)"/>
    <property type="match status" value="1"/>
</dbReference>
<keyword evidence="2" id="KW-0862">Zinc</keyword>
<dbReference type="InterPro" id="IPR027417">
    <property type="entry name" value="P-loop_NTPase"/>
</dbReference>
<sequence>MASLLHISIPPKSSSEAQHFLDEWVRSSSWDTSTVPMESRVIQVRHTRQERLLYLHQRNLVVNRGRGNKEAEEHLLQLCSHFNPGGEMDEEGSGAASAVLKRRRDLHDELEALHTSMAAAEAELPGQQSRWQAAGQLRRTFVELGLPSGAASRTADLCVADAHRLSAEYGAEDLQKLDAELRSQMPTPPAGSEPAAGDAEEAEPEPAAPAVPLVIAEELKSVLQRMVKTMVQVKRSSYKKKFDLNGRDLESSIHALDTQIARQRSQIEALERSVRFFENTFKCLEGDDKIECPICMEDADPKVCAITSCGHVFHDDCIRMVVDAQKHCPSCRAALVQKDVSLVQQVLDTRAGANVEPDAGDAPEHGSKMTKIVETLHHVRKEEKGAKIIMFCQWERILKFTAKTLVELGEPAPLVLRGTMAQRQSTIRDFVGSADPRHSVLLLSLEKSPTGMNLVSAHHLFLIHPMYAQNKERAVAFELQAIGRLRRQGQKNKVVVHRFVTQGTIEEDITQRHQTHLDEVGKQQEGQRKDKDTSTGGISSSNISSSSSSSSGNGVPVATADDGDAENTSGPSGSSEVQSALIAGL</sequence>
<name>A0A813G3W4_POLGL</name>
<evidence type="ECO:0000259" key="6">
    <source>
        <dbReference type="PROSITE" id="PS51194"/>
    </source>
</evidence>
<feature type="domain" description="RING-type" evidence="5">
    <location>
        <begin position="292"/>
        <end position="332"/>
    </location>
</feature>
<evidence type="ECO:0000256" key="2">
    <source>
        <dbReference type="PROSITE-ProRule" id="PRU00175"/>
    </source>
</evidence>
<keyword evidence="2" id="KW-0479">Metal-binding</keyword>
<keyword evidence="3" id="KW-0175">Coiled coil</keyword>
<dbReference type="OrthoDB" id="8062037at2759"/>
<dbReference type="CDD" id="cd16448">
    <property type="entry name" value="RING-H2"/>
    <property type="match status" value="1"/>
</dbReference>
<keyword evidence="1" id="KW-0378">Hydrolase</keyword>
<keyword evidence="8" id="KW-1185">Reference proteome</keyword>
<dbReference type="InterPro" id="IPR049730">
    <property type="entry name" value="SNF2/RAD54-like_C"/>
</dbReference>
<feature type="compositionally biased region" description="Polar residues" evidence="4">
    <location>
        <begin position="566"/>
        <end position="578"/>
    </location>
</feature>
<dbReference type="PROSITE" id="PS51194">
    <property type="entry name" value="HELICASE_CTER"/>
    <property type="match status" value="1"/>
</dbReference>
<protein>
    <recommendedName>
        <fullName evidence="9">Anaphase-promoting complex subunit 11</fullName>
    </recommendedName>
</protein>
<dbReference type="Pfam" id="PF13639">
    <property type="entry name" value="zf-RING_2"/>
    <property type="match status" value="1"/>
</dbReference>
<evidence type="ECO:0000256" key="3">
    <source>
        <dbReference type="SAM" id="Coils"/>
    </source>
</evidence>
<gene>
    <name evidence="7" type="ORF">PGLA1383_LOCUS38783</name>
</gene>
<evidence type="ECO:0008006" key="9">
    <source>
        <dbReference type="Google" id="ProtNLM"/>
    </source>
</evidence>
<dbReference type="GO" id="GO:0016787">
    <property type="term" value="F:hydrolase activity"/>
    <property type="evidence" value="ECO:0007669"/>
    <property type="project" value="UniProtKB-KW"/>
</dbReference>
<comment type="caution">
    <text evidence="7">The sequence shown here is derived from an EMBL/GenBank/DDBJ whole genome shotgun (WGS) entry which is preliminary data.</text>
</comment>
<evidence type="ECO:0000313" key="8">
    <source>
        <dbReference type="Proteomes" id="UP000654075"/>
    </source>
</evidence>
<dbReference type="EMBL" id="CAJNNV010027684">
    <property type="protein sequence ID" value="CAE8621262.1"/>
    <property type="molecule type" value="Genomic_DNA"/>
</dbReference>
<dbReference type="AlphaFoldDB" id="A0A813G3W4"/>
<feature type="region of interest" description="Disordered" evidence="4">
    <location>
        <begin position="183"/>
        <end position="208"/>
    </location>
</feature>
<dbReference type="PANTHER" id="PTHR45865:SF1">
    <property type="entry name" value="E3 UBIQUITIN-PROTEIN LIGASE SHPRH"/>
    <property type="match status" value="1"/>
</dbReference>
<evidence type="ECO:0000256" key="1">
    <source>
        <dbReference type="ARBA" id="ARBA00022801"/>
    </source>
</evidence>
<feature type="compositionally biased region" description="Low complexity" evidence="4">
    <location>
        <begin position="534"/>
        <end position="554"/>
    </location>
</feature>